<name>A0A382HEF3_9ZZZZ</name>
<evidence type="ECO:0000313" key="2">
    <source>
        <dbReference type="EMBL" id="SVB85698.1"/>
    </source>
</evidence>
<organism evidence="2">
    <name type="scientific">marine metagenome</name>
    <dbReference type="NCBI Taxonomy" id="408172"/>
    <lineage>
        <taxon>unclassified sequences</taxon>
        <taxon>metagenomes</taxon>
        <taxon>ecological metagenomes</taxon>
    </lineage>
</organism>
<feature type="non-terminal residue" evidence="2">
    <location>
        <position position="439"/>
    </location>
</feature>
<feature type="transmembrane region" description="Helical" evidence="1">
    <location>
        <begin position="7"/>
        <end position="24"/>
    </location>
</feature>
<keyword evidence="1" id="KW-1133">Transmembrane helix</keyword>
<protein>
    <submittedName>
        <fullName evidence="2">Uncharacterized protein</fullName>
    </submittedName>
</protein>
<proteinExistence type="predicted"/>
<accession>A0A382HEF3</accession>
<keyword evidence="1" id="KW-0472">Membrane</keyword>
<keyword evidence="1" id="KW-0812">Transmembrane</keyword>
<reference evidence="2" key="1">
    <citation type="submission" date="2018-05" db="EMBL/GenBank/DDBJ databases">
        <authorList>
            <person name="Lanie J.A."/>
            <person name="Ng W.-L."/>
            <person name="Kazmierczak K.M."/>
            <person name="Andrzejewski T.M."/>
            <person name="Davidsen T.M."/>
            <person name="Wayne K.J."/>
            <person name="Tettelin H."/>
            <person name="Glass J.I."/>
            <person name="Rusch D."/>
            <person name="Podicherti R."/>
            <person name="Tsui H.-C.T."/>
            <person name="Winkler M.E."/>
        </authorList>
    </citation>
    <scope>NUCLEOTIDE SEQUENCE</scope>
</reference>
<gene>
    <name evidence="2" type="ORF">METZ01_LOCUS238552</name>
</gene>
<dbReference type="EMBL" id="UINC01060804">
    <property type="protein sequence ID" value="SVB85698.1"/>
    <property type="molecule type" value="Genomic_DNA"/>
</dbReference>
<dbReference type="AlphaFoldDB" id="A0A382HEF3"/>
<sequence>MSLPKKIALSLMVIASIFSIWWGYENIRGKRAWEDFKKEWEAKGEVFDFKTVIPAAIPSEKNFAHTPLLKPLGEIKYNADLTQAKPIDPKKHEEAKNLMKIEDKPSVSEIGNGWRAGEALNLSGWQKYFREMKGWERPEQAGKPSDDVLLALSKFEPVMAELAQAAKDRPLCRFDNKYEAHWNMRLAHLSVYRQFTYAYALRASAHLANEDPEAALADIQMGLFIAESIRDEPTIISQLVRFACLNTIFQPLWEGLKGSHWSAKQLTELEQKLAGIDLLEGYRISMRGERVLTNESIRVLREESSRWVEENEEVDLEAFTWLPAGFLYSSQKRISEIHFKYLKPMVNHKARRIRPDLEVKLEKRMIELRQVRYGVQYNILASIFIPGLSKVALRTGGAQTGVDHALIACRLELHKLKSGEYPEQLANLETAVPNDTYSG</sequence>
<evidence type="ECO:0000256" key="1">
    <source>
        <dbReference type="SAM" id="Phobius"/>
    </source>
</evidence>